<dbReference type="RefSeq" id="WP_183984901.1">
    <property type="nucleotide sequence ID" value="NZ_JACHHG010000003.1"/>
</dbReference>
<dbReference type="InterPro" id="IPR013783">
    <property type="entry name" value="Ig-like_fold"/>
</dbReference>
<feature type="region of interest" description="Disordered" evidence="1">
    <location>
        <begin position="25"/>
        <end position="74"/>
    </location>
</feature>
<accession>A0A841HXR5</accession>
<keyword evidence="4" id="KW-1185">Reference proteome</keyword>
<organism evidence="3 4">
    <name type="scientific">Deinobacterium chartae</name>
    <dbReference type="NCBI Taxonomy" id="521158"/>
    <lineage>
        <taxon>Bacteria</taxon>
        <taxon>Thermotogati</taxon>
        <taxon>Deinococcota</taxon>
        <taxon>Deinococci</taxon>
        <taxon>Deinococcales</taxon>
        <taxon>Deinococcaceae</taxon>
        <taxon>Deinobacterium</taxon>
    </lineage>
</organism>
<sequence>MIAKKKFGLLLLTAALVISACGQNNPNTTGDGQTTNGQTTNGQTTNGQTTNGQTTNGQTTNGQTTDGQPNNPIPTPQVAITGPAANSIINTPTFNLTGQISSNAELKSVQVFVNGVPVDMPAVIGPFNIQLNTPNTNGPFTVEVKATNVHDKVGVSKITLMSQLPATPMIEWLDPIELNDQGFAKINDANDHGYREIAAFNDNIQKVEQTTYLKGQVAAIFHSGGLKPIDKIEVSLVDSNKNPIINQIYAGPPNTEFVVDSTKVNNLEGERVALIVQIFFKDGDSDTLEEWFIADNTKPEAADPVVDGAPNPASRVLHDAIVQNQAIQDNNWGRGDLLVSTSNAGLKDGPVGPNKQPSGFEQLHACFVAADPQVDITVPGDGFTGLAQAYQDKILQETYPVPDANDQNAAAAKAVLANAKVCKTVASTQNANNYESMIRSVTELDDGTDYGIFLITQDAMGNAQISLDPERIAIDNTGPVIRPDSGRVSDISPVPLPSANPDRYVSDLVEVDPLVATDQDGVGFAFNNNGEVGQVDYCMIKEDIFSQGPGDLIVESLGGAPNQMDSNVISDGQCTVNVLDLEDRLGNPAQPYTSQTFVVDNTDPNAQPVQPPGGSSHPAGTLVNANANISDSTSGIRSATWFWNDRTHPLVTRASGAIAAPVQFGNTLVNSCSDTNLMGNIKNQGFNRPWFALISTPQVAIDTPQPMDLQVLAVDCAGNATFNGVSITVDPSTAVLNQPELGVYDAYPVTNPPFQLASVDPGRTLQGAVFNGTPVVDTLVNLYTRTFNIDLAVPGTFSTNNGGSINNISVYGEWALDINYDELHNNNPQVPHTNWTAVRAYQLQQDPSLNFQGGLMLKRQIWQEIVDHNANNQPITAPLLLIGNTNPSNNAHRAQSTVLNSFQSYGKFVEDASGTDIPRIRTKYSAFYTIAADNFGMFNWTGERHQP</sequence>
<dbReference type="PROSITE" id="PS51257">
    <property type="entry name" value="PROKAR_LIPOPROTEIN"/>
    <property type="match status" value="1"/>
</dbReference>
<protein>
    <submittedName>
        <fullName evidence="3">Uncharacterized protein</fullName>
    </submittedName>
</protein>
<dbReference type="Gene3D" id="2.60.40.10">
    <property type="entry name" value="Immunoglobulins"/>
    <property type="match status" value="1"/>
</dbReference>
<feature type="chain" id="PRO_5032410060" evidence="2">
    <location>
        <begin position="21"/>
        <end position="947"/>
    </location>
</feature>
<evidence type="ECO:0000256" key="1">
    <source>
        <dbReference type="SAM" id="MobiDB-lite"/>
    </source>
</evidence>
<proteinExistence type="predicted"/>
<evidence type="ECO:0000313" key="4">
    <source>
        <dbReference type="Proteomes" id="UP000569951"/>
    </source>
</evidence>
<reference evidence="3 4" key="1">
    <citation type="submission" date="2020-08" db="EMBL/GenBank/DDBJ databases">
        <title>Genomic Encyclopedia of Type Strains, Phase IV (KMG-IV): sequencing the most valuable type-strain genomes for metagenomic binning, comparative biology and taxonomic classification.</title>
        <authorList>
            <person name="Goeker M."/>
        </authorList>
    </citation>
    <scope>NUCLEOTIDE SEQUENCE [LARGE SCALE GENOMIC DNA]</scope>
    <source>
        <strain evidence="3 4">DSM 21458</strain>
    </source>
</reference>
<dbReference type="AlphaFoldDB" id="A0A841HXR5"/>
<gene>
    <name evidence="3" type="ORF">HNR42_000861</name>
</gene>
<comment type="caution">
    <text evidence="3">The sequence shown here is derived from an EMBL/GenBank/DDBJ whole genome shotgun (WGS) entry which is preliminary data.</text>
</comment>
<feature type="compositionally biased region" description="Low complexity" evidence="1">
    <location>
        <begin position="25"/>
        <end position="70"/>
    </location>
</feature>
<keyword evidence="2" id="KW-0732">Signal</keyword>
<feature type="signal peptide" evidence="2">
    <location>
        <begin position="1"/>
        <end position="20"/>
    </location>
</feature>
<evidence type="ECO:0000256" key="2">
    <source>
        <dbReference type="SAM" id="SignalP"/>
    </source>
</evidence>
<dbReference type="Pfam" id="PF17957">
    <property type="entry name" value="Big_7"/>
    <property type="match status" value="1"/>
</dbReference>
<dbReference type="EMBL" id="JACHHG010000003">
    <property type="protein sequence ID" value="MBB6097444.1"/>
    <property type="molecule type" value="Genomic_DNA"/>
</dbReference>
<name>A0A841HXR5_9DEIO</name>
<dbReference type="Proteomes" id="UP000569951">
    <property type="component" value="Unassembled WGS sequence"/>
</dbReference>
<evidence type="ECO:0000313" key="3">
    <source>
        <dbReference type="EMBL" id="MBB6097444.1"/>
    </source>
</evidence>